<evidence type="ECO:0000259" key="1">
    <source>
        <dbReference type="Pfam" id="PF22936"/>
    </source>
</evidence>
<dbReference type="EMBL" id="MU167523">
    <property type="protein sequence ID" value="KAG0139789.1"/>
    <property type="molecule type" value="Genomic_DNA"/>
</dbReference>
<dbReference type="Pfam" id="PF22936">
    <property type="entry name" value="Pol_BBD"/>
    <property type="match status" value="1"/>
</dbReference>
<feature type="domain" description="Retrovirus-related Pol polyprotein from transposon TNT 1-94-like beta-barrel" evidence="1">
    <location>
        <begin position="10"/>
        <end position="85"/>
    </location>
</feature>
<comment type="caution">
    <text evidence="2">The sequence shown here is derived from an EMBL/GenBank/DDBJ whole genome shotgun (WGS) entry which is preliminary data.</text>
</comment>
<dbReference type="InterPro" id="IPR054722">
    <property type="entry name" value="PolX-like_BBD"/>
</dbReference>
<proteinExistence type="predicted"/>
<evidence type="ECO:0000313" key="2">
    <source>
        <dbReference type="EMBL" id="KAG0139789.1"/>
    </source>
</evidence>
<sequence>MSTTDEYMLMLDCATTSHMFGNKELLQGLRPSEPSVIRPATKGTSITALNVGSFKHGKLKLERVLHALELAANLILVGSLYDAGYTVETKTLEATIKLDGKPILIIYQDRNGS</sequence>
<evidence type="ECO:0000313" key="3">
    <source>
        <dbReference type="Proteomes" id="UP000886653"/>
    </source>
</evidence>
<keyword evidence="3" id="KW-1185">Reference proteome</keyword>
<gene>
    <name evidence="2" type="ORF">CROQUDRAFT_101061</name>
</gene>
<protein>
    <recommendedName>
        <fullName evidence="1">Retrovirus-related Pol polyprotein from transposon TNT 1-94-like beta-barrel domain-containing protein</fullName>
    </recommendedName>
</protein>
<name>A0A9P6N8T4_9BASI</name>
<dbReference type="AlphaFoldDB" id="A0A9P6N8T4"/>
<organism evidence="2 3">
    <name type="scientific">Cronartium quercuum f. sp. fusiforme G11</name>
    <dbReference type="NCBI Taxonomy" id="708437"/>
    <lineage>
        <taxon>Eukaryota</taxon>
        <taxon>Fungi</taxon>
        <taxon>Dikarya</taxon>
        <taxon>Basidiomycota</taxon>
        <taxon>Pucciniomycotina</taxon>
        <taxon>Pucciniomycetes</taxon>
        <taxon>Pucciniales</taxon>
        <taxon>Coleosporiaceae</taxon>
        <taxon>Cronartium</taxon>
    </lineage>
</organism>
<reference evidence="2" key="1">
    <citation type="submission" date="2013-11" db="EMBL/GenBank/DDBJ databases">
        <title>Genome sequence of the fusiform rust pathogen reveals effectors for host alternation and coevolution with pine.</title>
        <authorList>
            <consortium name="DOE Joint Genome Institute"/>
            <person name="Smith K."/>
            <person name="Pendleton A."/>
            <person name="Kubisiak T."/>
            <person name="Anderson C."/>
            <person name="Salamov A."/>
            <person name="Aerts A."/>
            <person name="Riley R."/>
            <person name="Clum A."/>
            <person name="Lindquist E."/>
            <person name="Ence D."/>
            <person name="Campbell M."/>
            <person name="Kronenberg Z."/>
            <person name="Feau N."/>
            <person name="Dhillon B."/>
            <person name="Hamelin R."/>
            <person name="Burleigh J."/>
            <person name="Smith J."/>
            <person name="Yandell M."/>
            <person name="Nelson C."/>
            <person name="Grigoriev I."/>
            <person name="Davis J."/>
        </authorList>
    </citation>
    <scope>NUCLEOTIDE SEQUENCE</scope>
    <source>
        <strain evidence="2">G11</strain>
    </source>
</reference>
<accession>A0A9P6N8T4</accession>
<dbReference type="Proteomes" id="UP000886653">
    <property type="component" value="Unassembled WGS sequence"/>
</dbReference>